<name>A0A165DJF1_EXIGL</name>
<dbReference type="OrthoDB" id="2690740at2759"/>
<evidence type="ECO:0000256" key="1">
    <source>
        <dbReference type="SAM" id="MobiDB-lite"/>
    </source>
</evidence>
<sequence>MNPPNDIQDALASALALCQASGGLNAQQESCLRTLLDAVPDAAIRNRLDELASSRGGAGPVPSSQPFQPGESTKKRAQVEDEDDSPSSATLAPSTPKKIRRNTGADASPRTTPRRTPKTPRTQGLFHAPDTPLSATPTTHRAGLDSSPSGGLLAAAFGDVDVFSAYDSTSFTPALSLSAAHAKEEARAAAAQCKIRRTLTTFRRYWAGHRDQLPTRLDFTPSGQLLGTHENRLFFVLQERLTADIALLRRVHVGVSAETLAMQTAAVGEVEAALHRCHDVEAQLTAAAAPATAAAAPATAAPAAAAAAPAAAAAAPAAAAAAAAPAAAAAGDDNDDERTAVPSRPSTPRRSATLVPPDLPGLGGPPPGGVAPPGSPCNRNSTSARREKRSVVDELASTAPDPDTVPKRKKARNIKEPHRLAAGPRPLQKETVKLLCALSGVISPGAYHEVASVIRRGVLPNQLLNAELGRDSLRDDDLPSLVHHARQCHEADTHGWLLSLYSMLVEFRFALTLQRIMAGGSWEGSPSEYLQEHRASFPAPLDRLMEWHGKGLRWAFMMNAGSVPLLLGAAVLNMRRALSRTSWDVLREFCTCIRDPAKKNVLYVQNFIVPTLVEWGKCFNVRLGTRIFGRDLKEDDKILEQLEFNTLRLPARGIHWADWKADNQLTVFESLPPALQPTLEHRLPQTWIPPSRPCTTVVFKKMSMKTRLGMAKTPDFDPPRRKKPKKEYTKAEKKARSQAARVRRNKWADEERAAAREGQLIPDTLADLQDMADVHTFEEEGPYVRLESKLARKNQTDVKCLDSDGTLMVDVLDTSCFEERESDALYDYLIDATGVDRRGIATSSAGPLRPFQALHLVVTNRYSELGDDAAAAQTSEDADDLEGNAHQRVPRPHLDIRRDIQGYNDVCAVLQKIFRLVAERIKERYPKTYKVLMDYVEVLPLGAWSPCYPLAGFVLNFGGMTQPHFDQDLGVCIVVTFGRFEGGELALYEGKILLDLDGFSICIFPSDFFTHFNLPFKGERMSMAMATEKVSKRWTYDRNLWRSHTSAKTMPAQ</sequence>
<dbReference type="STRING" id="1314781.A0A165DJF1"/>
<proteinExistence type="predicted"/>
<feature type="compositionally biased region" description="Basic and acidic residues" evidence="1">
    <location>
        <begin position="746"/>
        <end position="755"/>
    </location>
</feature>
<protein>
    <submittedName>
        <fullName evidence="2">Uncharacterized protein</fullName>
    </submittedName>
</protein>
<feature type="compositionally biased region" description="Basic and acidic residues" evidence="1">
    <location>
        <begin position="726"/>
        <end position="735"/>
    </location>
</feature>
<feature type="compositionally biased region" description="Pro residues" evidence="1">
    <location>
        <begin position="357"/>
        <end position="375"/>
    </location>
</feature>
<reference evidence="2 3" key="1">
    <citation type="journal article" date="2016" name="Mol. Biol. Evol.">
        <title>Comparative Genomics of Early-Diverging Mushroom-Forming Fungi Provides Insights into the Origins of Lignocellulose Decay Capabilities.</title>
        <authorList>
            <person name="Nagy L.G."/>
            <person name="Riley R."/>
            <person name="Tritt A."/>
            <person name="Adam C."/>
            <person name="Daum C."/>
            <person name="Floudas D."/>
            <person name="Sun H."/>
            <person name="Yadav J.S."/>
            <person name="Pangilinan J."/>
            <person name="Larsson K.H."/>
            <person name="Matsuura K."/>
            <person name="Barry K."/>
            <person name="Labutti K."/>
            <person name="Kuo R."/>
            <person name="Ohm R.A."/>
            <person name="Bhattacharya S.S."/>
            <person name="Shirouzu T."/>
            <person name="Yoshinaga Y."/>
            <person name="Martin F.M."/>
            <person name="Grigoriev I.V."/>
            <person name="Hibbett D.S."/>
        </authorList>
    </citation>
    <scope>NUCLEOTIDE SEQUENCE [LARGE SCALE GENOMIC DNA]</scope>
    <source>
        <strain evidence="2 3">HHB12029</strain>
    </source>
</reference>
<evidence type="ECO:0000313" key="3">
    <source>
        <dbReference type="Proteomes" id="UP000077266"/>
    </source>
</evidence>
<gene>
    <name evidence="2" type="ORF">EXIGLDRAFT_776269</name>
</gene>
<dbReference type="EMBL" id="KV426214">
    <property type="protein sequence ID" value="KZV84687.1"/>
    <property type="molecule type" value="Genomic_DNA"/>
</dbReference>
<accession>A0A165DJF1</accession>
<keyword evidence="3" id="KW-1185">Reference proteome</keyword>
<dbReference type="AlphaFoldDB" id="A0A165DJF1"/>
<feature type="compositionally biased region" description="Low complexity" evidence="1">
    <location>
        <begin position="86"/>
        <end position="96"/>
    </location>
</feature>
<feature type="region of interest" description="Disordered" evidence="1">
    <location>
        <begin position="328"/>
        <end position="411"/>
    </location>
</feature>
<feature type="compositionally biased region" description="Polar residues" evidence="1">
    <location>
        <begin position="62"/>
        <end position="71"/>
    </location>
</feature>
<organism evidence="2 3">
    <name type="scientific">Exidia glandulosa HHB12029</name>
    <dbReference type="NCBI Taxonomy" id="1314781"/>
    <lineage>
        <taxon>Eukaryota</taxon>
        <taxon>Fungi</taxon>
        <taxon>Dikarya</taxon>
        <taxon>Basidiomycota</taxon>
        <taxon>Agaricomycotina</taxon>
        <taxon>Agaricomycetes</taxon>
        <taxon>Auriculariales</taxon>
        <taxon>Exidiaceae</taxon>
        <taxon>Exidia</taxon>
    </lineage>
</organism>
<feature type="region of interest" description="Disordered" evidence="1">
    <location>
        <begin position="51"/>
        <end position="146"/>
    </location>
</feature>
<dbReference type="Gene3D" id="3.60.130.30">
    <property type="match status" value="1"/>
</dbReference>
<feature type="region of interest" description="Disordered" evidence="1">
    <location>
        <begin position="868"/>
        <end position="887"/>
    </location>
</feature>
<feature type="region of interest" description="Disordered" evidence="1">
    <location>
        <begin position="710"/>
        <end position="755"/>
    </location>
</feature>
<dbReference type="Proteomes" id="UP000077266">
    <property type="component" value="Unassembled WGS sequence"/>
</dbReference>
<dbReference type="InParanoid" id="A0A165DJF1"/>
<evidence type="ECO:0000313" key="2">
    <source>
        <dbReference type="EMBL" id="KZV84687.1"/>
    </source>
</evidence>